<keyword evidence="5" id="KW-1185">Reference proteome</keyword>
<dbReference type="Gene3D" id="3.80.10.10">
    <property type="entry name" value="Ribonuclease Inhibitor"/>
    <property type="match status" value="2"/>
</dbReference>
<protein>
    <submittedName>
        <fullName evidence="4">Thioredoxin-like protein CDSP32, chloroplastic</fullName>
    </submittedName>
</protein>
<gene>
    <name evidence="4" type="ORF">TSOC_009671</name>
</gene>
<dbReference type="InterPro" id="IPR044192">
    <property type="entry name" value="CDSP32"/>
</dbReference>
<comment type="subcellular location">
    <subcellularLocation>
        <location evidence="1">Cytoplasm</location>
        <location evidence="1">Cytoskeleton</location>
        <location evidence="1">Cilium axoneme</location>
    </subcellularLocation>
</comment>
<sequence>MLSERAVELRPVTRWADVDSLIWDLILKRLAWKDISSTRASCASWRREVDRCLERLHLVDPTEVGLNRLGQTFQCLARLKVTMVENGLMSELPGALGRVGHLRLRSKRPGGLLSLGHLRLLRPASAGLASLRLRACEVQSWKGLEACAQLAELHLLQCQYSPEAAQGLTRALAALPRLAVLELRCVAMAGPRRPAAGGQQQHATPQLVGLGASAPNLSALRIAASLEGPDLRHLLRAELPQIHQLRELDLELHPVRDKPLDGTALALGAAGGAAAAGAASSACRELAAVLPVVCVAAPHLTHLRVKGHTCVTDRDLHLLFPLRHLRQLSLDLSPAANVHADDPPQLAPPAAAGLQGAPAEPSISAVSRDVTSCGVLALLRGAPHLHVLSMAHVSWSQDGLRALGGMTTLARLRLPGAALPKGNTLCTFLHGLRSLSHLMELDLSGCAGAVSDWGLALLGRSASRLARLSVSGCGEFVSDVGVRALAPLMQRMQRLDLAFTERLTDQGLADLLRHGAPALRSLSIAGCPLVTDRGIAAIVAACPILSELDVDQCVRLNAASASALLALHELRRVSAEGCSAALLAALQGLARPRRSCNAGPCRSAALPASGESPTERLDRRLRESAQVETRVQTVDTEEEFLAALEGAGENKLLVVEVQSERVCETGLDEPEPELHWKLDVEKQHALQMAKCTAVKHEMQRTARECPDVTFIAIEEDGSSSKDALIRRLGVEVLPTLQFYRNGKLMWEHKGVVQMEAGIGEGVMYYGDAVPGGIQPSSVVADVTSRATLAQFLGSASDSKVLQVLNVALESAGPCIKVFPAVVALSRSFQGFATFGRLVGDVNGETRELIKELNIMEVPTFIFFRSGKEVGRHVGSSRGDLIGQILQQQESVGLSPPPPPVTAKAKPRSRAGAKRK</sequence>
<reference evidence="4 5" key="1">
    <citation type="journal article" date="2017" name="Mol. Biol. Evol.">
        <title>The 4-celled Tetrabaena socialis nuclear genome reveals the essential components for genetic control of cell number at the origin of multicellularity in the volvocine lineage.</title>
        <authorList>
            <person name="Featherston J."/>
            <person name="Arakaki Y."/>
            <person name="Hanschen E.R."/>
            <person name="Ferris P.J."/>
            <person name="Michod R.E."/>
            <person name="Olson B.J.S.C."/>
            <person name="Nozaki H."/>
            <person name="Durand P.M."/>
        </authorList>
    </citation>
    <scope>NUCLEOTIDE SEQUENCE [LARGE SCALE GENOMIC DNA]</scope>
    <source>
        <strain evidence="4 5">NIES-571</strain>
    </source>
</reference>
<dbReference type="OrthoDB" id="10263751at2759"/>
<evidence type="ECO:0000313" key="5">
    <source>
        <dbReference type="Proteomes" id="UP000236333"/>
    </source>
</evidence>
<dbReference type="Proteomes" id="UP000236333">
    <property type="component" value="Unassembled WGS sequence"/>
</dbReference>
<dbReference type="InterPro" id="IPR006553">
    <property type="entry name" value="Leu-rich_rpt_Cys-con_subtyp"/>
</dbReference>
<evidence type="ECO:0000256" key="1">
    <source>
        <dbReference type="ARBA" id="ARBA00004430"/>
    </source>
</evidence>
<feature type="domain" description="F-box/LRR-repeat protein 15-like leucin rich repeat" evidence="3">
    <location>
        <begin position="432"/>
        <end position="567"/>
    </location>
</feature>
<feature type="compositionally biased region" description="Basic residues" evidence="2">
    <location>
        <begin position="904"/>
        <end position="915"/>
    </location>
</feature>
<dbReference type="PANTHER" id="PTHR47578:SF1">
    <property type="entry name" value="THIOREDOXIN-LIKE PROTEIN CDSP32, CHLOROPLASTIC"/>
    <property type="match status" value="1"/>
</dbReference>
<accession>A0A2J7ZV99</accession>
<dbReference type="GO" id="GO:0016671">
    <property type="term" value="F:oxidoreductase activity, acting on a sulfur group of donors, disulfide as acceptor"/>
    <property type="evidence" value="ECO:0007669"/>
    <property type="project" value="InterPro"/>
</dbReference>
<evidence type="ECO:0000256" key="2">
    <source>
        <dbReference type="SAM" id="MobiDB-lite"/>
    </source>
</evidence>
<dbReference type="InterPro" id="IPR032675">
    <property type="entry name" value="LRR_dom_sf"/>
</dbReference>
<dbReference type="SMART" id="SM00367">
    <property type="entry name" value="LRR_CC"/>
    <property type="match status" value="5"/>
</dbReference>
<dbReference type="PANTHER" id="PTHR47578">
    <property type="entry name" value="THIOREDOXIN-LIKE PROTEIN CDSP32, CHLOROPLASTIC"/>
    <property type="match status" value="1"/>
</dbReference>
<dbReference type="GO" id="GO:0005930">
    <property type="term" value="C:axoneme"/>
    <property type="evidence" value="ECO:0007669"/>
    <property type="project" value="UniProtKB-SubCell"/>
</dbReference>
<organism evidence="4 5">
    <name type="scientific">Tetrabaena socialis</name>
    <dbReference type="NCBI Taxonomy" id="47790"/>
    <lineage>
        <taxon>Eukaryota</taxon>
        <taxon>Viridiplantae</taxon>
        <taxon>Chlorophyta</taxon>
        <taxon>core chlorophytes</taxon>
        <taxon>Chlorophyceae</taxon>
        <taxon>CS clade</taxon>
        <taxon>Chlamydomonadales</taxon>
        <taxon>Tetrabaenaceae</taxon>
        <taxon>Tetrabaena</taxon>
    </lineage>
</organism>
<evidence type="ECO:0000313" key="4">
    <source>
        <dbReference type="EMBL" id="PNH04195.1"/>
    </source>
</evidence>
<dbReference type="SUPFAM" id="SSF52047">
    <property type="entry name" value="RNI-like"/>
    <property type="match status" value="2"/>
</dbReference>
<name>A0A2J7ZV99_9CHLO</name>
<dbReference type="Gene3D" id="3.40.30.10">
    <property type="entry name" value="Glutaredoxin"/>
    <property type="match status" value="2"/>
</dbReference>
<dbReference type="InterPro" id="IPR036249">
    <property type="entry name" value="Thioredoxin-like_sf"/>
</dbReference>
<evidence type="ECO:0000259" key="3">
    <source>
        <dbReference type="Pfam" id="PF25372"/>
    </source>
</evidence>
<comment type="caution">
    <text evidence="4">The sequence shown here is derived from an EMBL/GenBank/DDBJ whole genome shotgun (WGS) entry which is preliminary data.</text>
</comment>
<dbReference type="EMBL" id="PGGS01000413">
    <property type="protein sequence ID" value="PNH04195.1"/>
    <property type="molecule type" value="Genomic_DNA"/>
</dbReference>
<dbReference type="AlphaFoldDB" id="A0A2J7ZV99"/>
<proteinExistence type="predicted"/>
<dbReference type="Pfam" id="PF25372">
    <property type="entry name" value="DUF7885"/>
    <property type="match status" value="1"/>
</dbReference>
<feature type="region of interest" description="Disordered" evidence="2">
    <location>
        <begin position="887"/>
        <end position="915"/>
    </location>
</feature>
<dbReference type="SUPFAM" id="SSF52833">
    <property type="entry name" value="Thioredoxin-like"/>
    <property type="match status" value="2"/>
</dbReference>
<dbReference type="InterPro" id="IPR057207">
    <property type="entry name" value="FBXL15_LRR"/>
</dbReference>